<keyword evidence="5 6" id="KW-0472">Membrane</keyword>
<dbReference type="PRINTS" id="PR01437">
    <property type="entry name" value="NUOXDRDTASE4"/>
</dbReference>
<evidence type="ECO:0000256" key="2">
    <source>
        <dbReference type="ARBA" id="ARBA00009025"/>
    </source>
</evidence>
<evidence type="ECO:0000256" key="6">
    <source>
        <dbReference type="SAM" id="Phobius"/>
    </source>
</evidence>
<feature type="transmembrane region" description="Helical" evidence="6">
    <location>
        <begin position="132"/>
        <end position="149"/>
    </location>
</feature>
<dbReference type="InterPro" id="IPR010227">
    <property type="entry name" value="NADH_Q_OxRdtase_chainM/4"/>
</dbReference>
<feature type="transmembrane region" description="Helical" evidence="6">
    <location>
        <begin position="277"/>
        <end position="297"/>
    </location>
</feature>
<dbReference type="RefSeq" id="WP_316965347.1">
    <property type="nucleotide sequence ID" value="NZ_JARFPK010000001.1"/>
</dbReference>
<feature type="transmembrane region" description="Helical" evidence="6">
    <location>
        <begin position="29"/>
        <end position="46"/>
    </location>
</feature>
<feature type="transmembrane region" description="Helical" evidence="6">
    <location>
        <begin position="6"/>
        <end position="24"/>
    </location>
</feature>
<dbReference type="PANTHER" id="PTHR43507">
    <property type="entry name" value="NADH-UBIQUINONE OXIDOREDUCTASE CHAIN 4"/>
    <property type="match status" value="1"/>
</dbReference>
<feature type="transmembrane region" description="Helical" evidence="6">
    <location>
        <begin position="410"/>
        <end position="431"/>
    </location>
</feature>
<comment type="subcellular location">
    <subcellularLocation>
        <location evidence="1">Membrane</location>
        <topology evidence="1">Multi-pass membrane protein</topology>
    </subcellularLocation>
</comment>
<evidence type="ECO:0000313" key="8">
    <source>
        <dbReference type="EMBL" id="MDF0589585.1"/>
    </source>
</evidence>
<feature type="domain" description="NADH:quinone oxidoreductase/Mrp antiporter transmembrane" evidence="7">
    <location>
        <begin position="125"/>
        <end position="421"/>
    </location>
</feature>
<comment type="caution">
    <text evidence="8">The sequence shown here is derived from an EMBL/GenBank/DDBJ whole genome shotgun (WGS) entry which is preliminary data.</text>
</comment>
<keyword evidence="4 6" id="KW-1133">Transmembrane helix</keyword>
<feature type="transmembrane region" description="Helical" evidence="6">
    <location>
        <begin position="317"/>
        <end position="335"/>
    </location>
</feature>
<feature type="transmembrane region" description="Helical" evidence="6">
    <location>
        <begin position="206"/>
        <end position="225"/>
    </location>
</feature>
<evidence type="ECO:0000259" key="7">
    <source>
        <dbReference type="Pfam" id="PF00361"/>
    </source>
</evidence>
<dbReference type="NCBIfam" id="TIGR01972">
    <property type="entry name" value="NDH_I_M"/>
    <property type="match status" value="1"/>
</dbReference>
<evidence type="ECO:0000256" key="5">
    <source>
        <dbReference type="ARBA" id="ARBA00023136"/>
    </source>
</evidence>
<dbReference type="EMBL" id="JARFPK010000001">
    <property type="protein sequence ID" value="MDF0589585.1"/>
    <property type="molecule type" value="Genomic_DNA"/>
</dbReference>
<feature type="transmembrane region" description="Helical" evidence="6">
    <location>
        <begin position="108"/>
        <end position="126"/>
    </location>
</feature>
<feature type="transmembrane region" description="Helical" evidence="6">
    <location>
        <begin position="79"/>
        <end position="99"/>
    </location>
</feature>
<organism evidence="8 9">
    <name type="scientific">Candidatus Methanocrinis natronophilus</name>
    <dbReference type="NCBI Taxonomy" id="3033396"/>
    <lineage>
        <taxon>Archaea</taxon>
        <taxon>Methanobacteriati</taxon>
        <taxon>Methanobacteriota</taxon>
        <taxon>Stenosarchaea group</taxon>
        <taxon>Methanomicrobia</taxon>
        <taxon>Methanotrichales</taxon>
        <taxon>Methanotrichaceae</taxon>
        <taxon>Methanocrinis</taxon>
    </lineage>
</organism>
<feature type="transmembrane region" description="Helical" evidence="6">
    <location>
        <begin position="161"/>
        <end position="183"/>
    </location>
</feature>
<feature type="transmembrane region" description="Helical" evidence="6">
    <location>
        <begin position="246"/>
        <end position="271"/>
    </location>
</feature>
<evidence type="ECO:0000256" key="3">
    <source>
        <dbReference type="ARBA" id="ARBA00022692"/>
    </source>
</evidence>
<dbReference type="PANTHER" id="PTHR43507:SF1">
    <property type="entry name" value="NADH-UBIQUINONE OXIDOREDUCTASE CHAIN 4"/>
    <property type="match status" value="1"/>
</dbReference>
<gene>
    <name evidence="8" type="ORF">P0O15_00110</name>
</gene>
<dbReference type="Proteomes" id="UP001220010">
    <property type="component" value="Unassembled WGS sequence"/>
</dbReference>
<evidence type="ECO:0000256" key="4">
    <source>
        <dbReference type="ARBA" id="ARBA00022989"/>
    </source>
</evidence>
<feature type="transmembrane region" description="Helical" evidence="6">
    <location>
        <begin position="376"/>
        <end position="398"/>
    </location>
</feature>
<accession>A0ABT5X4G3</accession>
<keyword evidence="9" id="KW-1185">Reference proteome</keyword>
<feature type="transmembrane region" description="Helical" evidence="6">
    <location>
        <begin position="452"/>
        <end position="471"/>
    </location>
</feature>
<keyword evidence="3 6" id="KW-0812">Transmembrane</keyword>
<proteinExistence type="inferred from homology"/>
<reference evidence="8 9" key="1">
    <citation type="submission" date="2023-03" db="EMBL/GenBank/DDBJ databases">
        <title>WGS of Methanotrichaceae archaeon Mx.</title>
        <authorList>
            <person name="Sorokin D.Y."/>
            <person name="Merkel A.Y."/>
        </authorList>
    </citation>
    <scope>NUCLEOTIDE SEQUENCE [LARGE SCALE GENOMIC DNA]</scope>
    <source>
        <strain evidence="8 9">Mx</strain>
    </source>
</reference>
<sequence>MMDNAISLMIAVPLLAAIVAFFFGRGAKYAALIGSLIPLVISLQIFREFDRTTNAMQFVESYDWVPAIGVKYTVGLDGIGLPLVLLTTIVTVLVVIYSWGETKRSNQFFALLLLNEVGVLGVFVALDFFLFYIFWEVVLIPMFFLVGVWGGPRKDYAAVKFFIYTHVASLIMLLAIFALYFSYRTPEGLRTFDMMTLLAATGDSTIFSPMALNLIFFGLLLGFLVKMPAVPFHTWLPDAHVEAPTAGSVLLAALLLKMGGYGLFRIIMPILPNVSDHYITLMAVIGVVSIVYGAFLALSQKDLKKMVAYSSVSHMGYVLLGAGALSVLSVQGAMFQQFSHGLITCVLFMSAGTIQHIAGTRIISELGGLADRMPQFSVLMLAGFMASLGLPGMCGFVAEVSVLAGAYENLPVYVLITIFGGIVVTAGYHLWAMQKVMFGPILKKYLDLKDPHFYEILSMGILILLIIYFGVQPATITDIMGVAAEPLVNPFLTLAQTEVI</sequence>
<dbReference type="Pfam" id="PF00361">
    <property type="entry name" value="Proton_antipo_M"/>
    <property type="match status" value="1"/>
</dbReference>
<evidence type="ECO:0000313" key="9">
    <source>
        <dbReference type="Proteomes" id="UP001220010"/>
    </source>
</evidence>
<name>A0ABT5X4G3_9EURY</name>
<protein>
    <submittedName>
        <fullName evidence="8">NADH-quinone oxidoreductase subunit M</fullName>
    </submittedName>
</protein>
<comment type="similarity">
    <text evidence="2">Belongs to the complex I subunit 4 family.</text>
</comment>
<evidence type="ECO:0000256" key="1">
    <source>
        <dbReference type="ARBA" id="ARBA00004141"/>
    </source>
</evidence>
<dbReference type="InterPro" id="IPR001750">
    <property type="entry name" value="ND/Mrp_TM"/>
</dbReference>
<dbReference type="InterPro" id="IPR003918">
    <property type="entry name" value="NADH_UbQ_OxRdtase"/>
</dbReference>